<organism evidence="3 4">
    <name type="scientific">Cuscuta europaea</name>
    <name type="common">European dodder</name>
    <dbReference type="NCBI Taxonomy" id="41803"/>
    <lineage>
        <taxon>Eukaryota</taxon>
        <taxon>Viridiplantae</taxon>
        <taxon>Streptophyta</taxon>
        <taxon>Embryophyta</taxon>
        <taxon>Tracheophyta</taxon>
        <taxon>Spermatophyta</taxon>
        <taxon>Magnoliopsida</taxon>
        <taxon>eudicotyledons</taxon>
        <taxon>Gunneridae</taxon>
        <taxon>Pentapetalae</taxon>
        <taxon>asterids</taxon>
        <taxon>lamiids</taxon>
        <taxon>Solanales</taxon>
        <taxon>Convolvulaceae</taxon>
        <taxon>Cuscuteae</taxon>
        <taxon>Cuscuta</taxon>
        <taxon>Cuscuta subgen. Cuscuta</taxon>
    </lineage>
</organism>
<keyword evidence="1" id="KW-0175">Coiled coil</keyword>
<dbReference type="PANTHER" id="PTHR48190:SF2">
    <property type="entry name" value="PROGRAMMED CELL DEATH PROTEIN 7"/>
    <property type="match status" value="1"/>
</dbReference>
<feature type="compositionally biased region" description="Basic and acidic residues" evidence="2">
    <location>
        <begin position="283"/>
        <end position="307"/>
    </location>
</feature>
<keyword evidence="4" id="KW-1185">Reference proteome</keyword>
<reference evidence="3" key="1">
    <citation type="submission" date="2022-07" db="EMBL/GenBank/DDBJ databases">
        <authorList>
            <person name="Macas J."/>
            <person name="Novak P."/>
            <person name="Neumann P."/>
        </authorList>
    </citation>
    <scope>NUCLEOTIDE SEQUENCE</scope>
</reference>
<gene>
    <name evidence="3" type="ORF">CEURO_LOCUS5070</name>
</gene>
<dbReference type="Proteomes" id="UP001152484">
    <property type="component" value="Unassembled WGS sequence"/>
</dbReference>
<feature type="region of interest" description="Disordered" evidence="2">
    <location>
        <begin position="283"/>
        <end position="311"/>
    </location>
</feature>
<dbReference type="GO" id="GO:0005689">
    <property type="term" value="C:U12-type spliceosomal complex"/>
    <property type="evidence" value="ECO:0007669"/>
    <property type="project" value="TreeGrafter"/>
</dbReference>
<dbReference type="InterPro" id="IPR052831">
    <property type="entry name" value="Apoptosis_promoter"/>
</dbReference>
<name>A0A9P0YRT1_CUSEU</name>
<dbReference type="InterPro" id="IPR031974">
    <property type="entry name" value="PDCD7"/>
</dbReference>
<evidence type="ECO:0000313" key="4">
    <source>
        <dbReference type="Proteomes" id="UP001152484"/>
    </source>
</evidence>
<dbReference type="AlphaFoldDB" id="A0A9P0YRT1"/>
<evidence type="ECO:0000313" key="3">
    <source>
        <dbReference type="EMBL" id="CAH9074238.1"/>
    </source>
</evidence>
<dbReference type="PANTHER" id="PTHR48190">
    <property type="entry name" value="PROGRAMMED CELL DEATH PROTEIN 7"/>
    <property type="match status" value="1"/>
</dbReference>
<comment type="caution">
    <text evidence="3">The sequence shown here is derived from an EMBL/GenBank/DDBJ whole genome shotgun (WGS) entry which is preliminary data.</text>
</comment>
<sequence length="403" mass="46300">MNRLDPAPYTAALPSPHPPLPPFPPPSRAFWEPANVIDRLKELHETIKLAQALEKELEVIVRAKAIKGDSEGLENLSTSDEEFFKLLYINKIDFKCQELLSLEAANALISKLKTQLEPFRVVADDRSPWEEKSRAIRLCDQLQKYKRNKLWRKKKRKRVAEKLAMEKEKFEQLDREADEWMAREIAKDVAKQKVAKMKEIAKLKEKEERKTLGSELELALMVEKLQELRSIRIQKLKKQGRFLPDEDDQFLERVKAAVEEEERLAMAAAGTAAAKDAIATAEESSRKLEMGRRNNNNEKNIKDDKNSQEAAAAVMTEPEDNKPMEHHRCGRSSAAAATYVCSLNLPMEYYHYYYGSNHDIGTLVEVRRRWDAYLRSGGSRIPSHWVQPPPPADQIWASCLLKP</sequence>
<evidence type="ECO:0000256" key="2">
    <source>
        <dbReference type="SAM" id="MobiDB-lite"/>
    </source>
</evidence>
<dbReference type="EMBL" id="CAMAPE010000009">
    <property type="protein sequence ID" value="CAH9074238.1"/>
    <property type="molecule type" value="Genomic_DNA"/>
</dbReference>
<dbReference type="Pfam" id="PF16021">
    <property type="entry name" value="PDCD7"/>
    <property type="match status" value="1"/>
</dbReference>
<proteinExistence type="predicted"/>
<protein>
    <submittedName>
        <fullName evidence="3">Uncharacterized protein</fullName>
    </submittedName>
</protein>
<accession>A0A9P0YRT1</accession>
<feature type="coiled-coil region" evidence="1">
    <location>
        <begin position="156"/>
        <end position="207"/>
    </location>
</feature>
<evidence type="ECO:0000256" key="1">
    <source>
        <dbReference type="SAM" id="Coils"/>
    </source>
</evidence>